<name>V6STE2_9FLAO</name>
<accession>V6STE2</accession>
<keyword evidence="2" id="KW-1185">Reference proteome</keyword>
<sequence length="47" mass="5436">MYKFLQINPLNLWNLCLIIYKVASIITPNPSNKYPSVTVYTYVQTVA</sequence>
<protein>
    <submittedName>
        <fullName evidence="1">Uncharacterized protein</fullName>
    </submittedName>
</protein>
<reference evidence="1 2" key="1">
    <citation type="submission" date="2013-08" db="EMBL/GenBank/DDBJ databases">
        <title>Flavobacterium limnosediminis JC2902 genome sequencing.</title>
        <authorList>
            <person name="Lee K."/>
            <person name="Yi H."/>
            <person name="Park S."/>
            <person name="Chun J."/>
        </authorList>
    </citation>
    <scope>NUCLEOTIDE SEQUENCE [LARGE SCALE GENOMIC DNA]</scope>
    <source>
        <strain evidence="1 2">JC2902</strain>
    </source>
</reference>
<organism evidence="1 2">
    <name type="scientific">Flavobacterium limnosediminis JC2902</name>
    <dbReference type="NCBI Taxonomy" id="1341181"/>
    <lineage>
        <taxon>Bacteria</taxon>
        <taxon>Pseudomonadati</taxon>
        <taxon>Bacteroidota</taxon>
        <taxon>Flavobacteriia</taxon>
        <taxon>Flavobacteriales</taxon>
        <taxon>Flavobacteriaceae</taxon>
        <taxon>Flavobacterium</taxon>
    </lineage>
</organism>
<dbReference type="Proteomes" id="UP000018004">
    <property type="component" value="Unassembled WGS sequence"/>
</dbReference>
<dbReference type="AlphaFoldDB" id="V6STE2"/>
<evidence type="ECO:0000313" key="2">
    <source>
        <dbReference type="Proteomes" id="UP000018004"/>
    </source>
</evidence>
<gene>
    <name evidence="1" type="ORF">FLJC2902T_03910</name>
</gene>
<proteinExistence type="predicted"/>
<dbReference type="EMBL" id="AVGG01000001">
    <property type="protein sequence ID" value="ESU29911.1"/>
    <property type="molecule type" value="Genomic_DNA"/>
</dbReference>
<dbReference type="PATRIC" id="fig|1341181.4.peg.383"/>
<comment type="caution">
    <text evidence="1">The sequence shown here is derived from an EMBL/GenBank/DDBJ whole genome shotgun (WGS) entry which is preliminary data.</text>
</comment>
<evidence type="ECO:0000313" key="1">
    <source>
        <dbReference type="EMBL" id="ESU29911.1"/>
    </source>
</evidence>